<dbReference type="PANTHER" id="PTHR47592">
    <property type="entry name" value="PBF68 PROTEIN"/>
    <property type="match status" value="1"/>
</dbReference>
<protein>
    <recommendedName>
        <fullName evidence="1">GAG-pre-integrase domain-containing protein</fullName>
    </recommendedName>
</protein>
<evidence type="ECO:0000259" key="1">
    <source>
        <dbReference type="Pfam" id="PF13976"/>
    </source>
</evidence>
<feature type="domain" description="GAG-pre-integrase" evidence="1">
    <location>
        <begin position="130"/>
        <end position="196"/>
    </location>
</feature>
<dbReference type="PANTHER" id="PTHR47592:SF30">
    <property type="entry name" value="CCHC-TYPE DOMAIN-CONTAINING PROTEIN"/>
    <property type="match status" value="1"/>
</dbReference>
<dbReference type="Pfam" id="PF13976">
    <property type="entry name" value="gag_pre-integrs"/>
    <property type="match status" value="1"/>
</dbReference>
<dbReference type="EMBL" id="JACGWN010000002">
    <property type="protein sequence ID" value="KAL0458592.1"/>
    <property type="molecule type" value="Genomic_DNA"/>
</dbReference>
<name>A0AAW2XWS6_9LAMI</name>
<reference evidence="2" key="1">
    <citation type="submission" date="2020-06" db="EMBL/GenBank/DDBJ databases">
        <authorList>
            <person name="Li T."/>
            <person name="Hu X."/>
            <person name="Zhang T."/>
            <person name="Song X."/>
            <person name="Zhang H."/>
            <person name="Dai N."/>
            <person name="Sheng W."/>
            <person name="Hou X."/>
            <person name="Wei L."/>
        </authorList>
    </citation>
    <scope>NUCLEOTIDE SEQUENCE</scope>
    <source>
        <strain evidence="2">KEN1</strain>
        <tissue evidence="2">Leaf</tissue>
    </source>
</reference>
<dbReference type="AlphaFoldDB" id="A0AAW2XWS6"/>
<organism evidence="2">
    <name type="scientific">Sesamum latifolium</name>
    <dbReference type="NCBI Taxonomy" id="2727402"/>
    <lineage>
        <taxon>Eukaryota</taxon>
        <taxon>Viridiplantae</taxon>
        <taxon>Streptophyta</taxon>
        <taxon>Embryophyta</taxon>
        <taxon>Tracheophyta</taxon>
        <taxon>Spermatophyta</taxon>
        <taxon>Magnoliopsida</taxon>
        <taxon>eudicotyledons</taxon>
        <taxon>Gunneridae</taxon>
        <taxon>Pentapetalae</taxon>
        <taxon>asterids</taxon>
        <taxon>lamiids</taxon>
        <taxon>Lamiales</taxon>
        <taxon>Pedaliaceae</taxon>
        <taxon>Sesamum</taxon>
    </lineage>
</organism>
<sequence length="210" mass="23275">MIKSKSINNSAIIVENQSVLPKKRSIENKPHTSTLSHPQVHLTENEEVITVVVVEGHLMEDKTDLISDTGPSKHSCSNKELFSRIPKGIRRNLISGSLLNKASPKIVLEADKVIISRNGDFVKKGYISDGLFVLSTVPFSNEIASSSAYMIESIDVWNGRLGHVNLASIKRLENMNLINTYDAKESTKCPICIEAKYVKKPSTRSTELLD</sequence>
<evidence type="ECO:0000313" key="2">
    <source>
        <dbReference type="EMBL" id="KAL0458592.1"/>
    </source>
</evidence>
<dbReference type="InterPro" id="IPR025724">
    <property type="entry name" value="GAG-pre-integrase_dom"/>
</dbReference>
<accession>A0AAW2XWS6</accession>
<comment type="caution">
    <text evidence="2">The sequence shown here is derived from an EMBL/GenBank/DDBJ whole genome shotgun (WGS) entry which is preliminary data.</text>
</comment>
<gene>
    <name evidence="2" type="ORF">Slati_0486400</name>
</gene>
<proteinExistence type="predicted"/>
<reference evidence="2" key="2">
    <citation type="journal article" date="2024" name="Plant">
        <title>Genomic evolution and insights into agronomic trait innovations of Sesamum species.</title>
        <authorList>
            <person name="Miao H."/>
            <person name="Wang L."/>
            <person name="Qu L."/>
            <person name="Liu H."/>
            <person name="Sun Y."/>
            <person name="Le M."/>
            <person name="Wang Q."/>
            <person name="Wei S."/>
            <person name="Zheng Y."/>
            <person name="Lin W."/>
            <person name="Duan Y."/>
            <person name="Cao H."/>
            <person name="Xiong S."/>
            <person name="Wang X."/>
            <person name="Wei L."/>
            <person name="Li C."/>
            <person name="Ma Q."/>
            <person name="Ju M."/>
            <person name="Zhao R."/>
            <person name="Li G."/>
            <person name="Mu C."/>
            <person name="Tian Q."/>
            <person name="Mei H."/>
            <person name="Zhang T."/>
            <person name="Gao T."/>
            <person name="Zhang H."/>
        </authorList>
    </citation>
    <scope>NUCLEOTIDE SEQUENCE</scope>
    <source>
        <strain evidence="2">KEN1</strain>
    </source>
</reference>